<dbReference type="EMBL" id="BAABGY010000019">
    <property type="protein sequence ID" value="GAA4344504.1"/>
    <property type="molecule type" value="Genomic_DNA"/>
</dbReference>
<evidence type="ECO:0000256" key="1">
    <source>
        <dbReference type="SAM" id="Phobius"/>
    </source>
</evidence>
<keyword evidence="3" id="KW-1185">Reference proteome</keyword>
<reference evidence="3" key="1">
    <citation type="journal article" date="2019" name="Int. J. Syst. Evol. Microbiol.">
        <title>The Global Catalogue of Microorganisms (GCM) 10K type strain sequencing project: providing services to taxonomists for standard genome sequencing and annotation.</title>
        <authorList>
            <consortium name="The Broad Institute Genomics Platform"/>
            <consortium name="The Broad Institute Genome Sequencing Center for Infectious Disease"/>
            <person name="Wu L."/>
            <person name="Ma J."/>
        </authorList>
    </citation>
    <scope>NUCLEOTIDE SEQUENCE [LARGE SCALE GENOMIC DNA]</scope>
    <source>
        <strain evidence="3">JCM 17919</strain>
    </source>
</reference>
<dbReference type="RefSeq" id="WP_345258368.1">
    <property type="nucleotide sequence ID" value="NZ_BAABGY010000019.1"/>
</dbReference>
<keyword evidence="1" id="KW-1133">Transmembrane helix</keyword>
<proteinExistence type="predicted"/>
<accession>A0ABP8HU60</accession>
<sequence>MPTPTVHTEAEFVVRESRVLNALITIAFGFIFIALVFNFLGWLALLIFGPPLLVFLLRRKSGGTVFRINTHGLYYYGKLVTDWDHFVSARVVEEEATGKFSDSFHLYVQYTREDGNVYKRRFPLTNTQDKAEEEIIAAIRRFSTPPPAPPGAGGEPWA</sequence>
<organism evidence="2 3">
    <name type="scientific">Flaviaesturariibacter amylovorans</name>
    <dbReference type="NCBI Taxonomy" id="1084520"/>
    <lineage>
        <taxon>Bacteria</taxon>
        <taxon>Pseudomonadati</taxon>
        <taxon>Bacteroidota</taxon>
        <taxon>Chitinophagia</taxon>
        <taxon>Chitinophagales</taxon>
        <taxon>Chitinophagaceae</taxon>
        <taxon>Flaviaestuariibacter</taxon>
    </lineage>
</organism>
<name>A0ABP8HU60_9BACT</name>
<protein>
    <recommendedName>
        <fullName evidence="4">DUF2244 domain-containing protein</fullName>
    </recommendedName>
</protein>
<keyword evidence="1" id="KW-0812">Transmembrane</keyword>
<evidence type="ECO:0008006" key="4">
    <source>
        <dbReference type="Google" id="ProtNLM"/>
    </source>
</evidence>
<dbReference type="Proteomes" id="UP001501725">
    <property type="component" value="Unassembled WGS sequence"/>
</dbReference>
<gene>
    <name evidence="2" type="ORF">GCM10023184_45870</name>
</gene>
<evidence type="ECO:0000313" key="3">
    <source>
        <dbReference type="Proteomes" id="UP001501725"/>
    </source>
</evidence>
<comment type="caution">
    <text evidence="2">The sequence shown here is derived from an EMBL/GenBank/DDBJ whole genome shotgun (WGS) entry which is preliminary data.</text>
</comment>
<evidence type="ECO:0000313" key="2">
    <source>
        <dbReference type="EMBL" id="GAA4344504.1"/>
    </source>
</evidence>
<keyword evidence="1" id="KW-0472">Membrane</keyword>
<feature type="transmembrane region" description="Helical" evidence="1">
    <location>
        <begin position="24"/>
        <end position="57"/>
    </location>
</feature>